<dbReference type="SUPFAM" id="SSF53790">
    <property type="entry name" value="Tetrapyrrole methylase"/>
    <property type="match status" value="1"/>
</dbReference>
<dbReference type="EC" id="2.1.1.132" evidence="7"/>
<gene>
    <name evidence="7" type="primary">cbiE</name>
    <name evidence="7" type="ORF">EAL2_808p01010</name>
</gene>
<dbReference type="CDD" id="cd11644">
    <property type="entry name" value="Precorrin-6Y-MT"/>
    <property type="match status" value="1"/>
</dbReference>
<dbReference type="KEGG" id="eac:EAL2_808p01010"/>
<sequence length="204" mass="22811">MERINVLGMGPGHRDYVLPISTRLIEESDVIVSSARLLQGLELEGKEVYRIGSLTEAIEYIKCKRHMQIAVLVSGDSCFFSMLSLLRRHFESEELNVVPGIGSLQYMFSRLGMSWSEAFMGSVHGRELDFAELALRYKAVGLLTDGKWNPQAIAKALVEKGLGEKTMYIGENLSYENEKISRVRAHEAAHSGSHDMCVVVICDE</sequence>
<keyword evidence="5" id="KW-0949">S-adenosyl-L-methionine</keyword>
<dbReference type="InterPro" id="IPR035996">
    <property type="entry name" value="4pyrrol_Methylase_sf"/>
</dbReference>
<dbReference type="UniPathway" id="UPA00148"/>
<dbReference type="GO" id="GO:0009236">
    <property type="term" value="P:cobalamin biosynthetic process"/>
    <property type="evidence" value="ECO:0007669"/>
    <property type="project" value="UniProtKB-UniPathway"/>
</dbReference>
<keyword evidence="7" id="KW-0614">Plasmid</keyword>
<evidence type="ECO:0000259" key="6">
    <source>
        <dbReference type="Pfam" id="PF00590"/>
    </source>
</evidence>
<dbReference type="GO" id="GO:0032259">
    <property type="term" value="P:methylation"/>
    <property type="evidence" value="ECO:0007669"/>
    <property type="project" value="UniProtKB-KW"/>
</dbReference>
<dbReference type="InterPro" id="IPR014777">
    <property type="entry name" value="4pyrrole_Mease_sub1"/>
</dbReference>
<dbReference type="Pfam" id="PF00590">
    <property type="entry name" value="TP_methylase"/>
    <property type="match status" value="1"/>
</dbReference>
<evidence type="ECO:0000256" key="3">
    <source>
        <dbReference type="ARBA" id="ARBA00022603"/>
    </source>
</evidence>
<dbReference type="Gene3D" id="3.40.1010.10">
    <property type="entry name" value="Cobalt-precorrin-4 Transmethylase, Domain 1"/>
    <property type="match status" value="1"/>
</dbReference>
<dbReference type="HOGENOM" id="CLU_089162_2_0_9"/>
<name>W8TN47_PEPAC</name>
<dbReference type="OrthoDB" id="9780707at2"/>
<dbReference type="GO" id="GO:0046025">
    <property type="term" value="F:precorrin-6Y C5,15-methyltransferase (decarboxylating) activity"/>
    <property type="evidence" value="ECO:0007669"/>
    <property type="project" value="UniProtKB-EC"/>
</dbReference>
<dbReference type="RefSeq" id="WP_025436521.1">
    <property type="nucleotide sequence ID" value="NZ_CP007453.1"/>
</dbReference>
<dbReference type="AlphaFoldDB" id="W8TN47"/>
<evidence type="ECO:0000313" key="8">
    <source>
        <dbReference type="Proteomes" id="UP000019591"/>
    </source>
</evidence>
<dbReference type="InterPro" id="IPR012818">
    <property type="entry name" value="CbiE"/>
</dbReference>
<dbReference type="GO" id="GO:0008276">
    <property type="term" value="F:protein methyltransferase activity"/>
    <property type="evidence" value="ECO:0007669"/>
    <property type="project" value="InterPro"/>
</dbReference>
<dbReference type="Proteomes" id="UP000019591">
    <property type="component" value="Plasmid EAL2_808p"/>
</dbReference>
<evidence type="ECO:0000313" key="7">
    <source>
        <dbReference type="EMBL" id="AHM57607.1"/>
    </source>
</evidence>
<dbReference type="PATRIC" id="fig|1286171.3.peg.2279"/>
<dbReference type="PANTHER" id="PTHR43182:SF1">
    <property type="entry name" value="COBALT-PRECORRIN-7 C(5)-METHYLTRANSFERASE"/>
    <property type="match status" value="1"/>
</dbReference>
<reference evidence="7 8" key="1">
    <citation type="journal article" date="2014" name="Genome Announc.">
        <title>Complete Genome Sequence of Amino Acid-Utilizing Eubacterium acidaminophilum al-2 (DSM 3953).</title>
        <authorList>
            <person name="Poehlein A."/>
            <person name="Andreesen J.R."/>
            <person name="Daniel R."/>
        </authorList>
    </citation>
    <scope>NUCLEOTIDE SEQUENCE [LARGE SCALE GENOMIC DNA]</scope>
    <source>
        <strain evidence="7 8">DSM 3953</strain>
        <plasmid evidence="8">Plasmid EAL2_808p</plasmid>
    </source>
</reference>
<accession>W8TN47</accession>
<feature type="domain" description="Tetrapyrrole methylase" evidence="6">
    <location>
        <begin position="4"/>
        <end position="188"/>
    </location>
</feature>
<dbReference type="InterPro" id="IPR000878">
    <property type="entry name" value="4pyrrol_Mease"/>
</dbReference>
<dbReference type="eggNOG" id="COG2241">
    <property type="taxonomic scope" value="Bacteria"/>
</dbReference>
<evidence type="ECO:0000256" key="4">
    <source>
        <dbReference type="ARBA" id="ARBA00022679"/>
    </source>
</evidence>
<geneLocation type="plasmid" evidence="7 8">
    <name>EAL2_808p</name>
</geneLocation>
<keyword evidence="3 7" id="KW-0489">Methyltransferase</keyword>
<keyword evidence="2" id="KW-0169">Cobalamin biosynthesis</keyword>
<dbReference type="NCBIfam" id="TIGR02467">
    <property type="entry name" value="CbiE"/>
    <property type="match status" value="1"/>
</dbReference>
<evidence type="ECO:0000256" key="5">
    <source>
        <dbReference type="ARBA" id="ARBA00022691"/>
    </source>
</evidence>
<keyword evidence="8" id="KW-1185">Reference proteome</keyword>
<comment type="pathway">
    <text evidence="1">Cofactor biosynthesis; adenosylcobalamin biosynthesis.</text>
</comment>
<proteinExistence type="predicted"/>
<dbReference type="PANTHER" id="PTHR43182">
    <property type="entry name" value="COBALT-PRECORRIN-6B C(15)-METHYLTRANSFERASE (DECARBOXYLATING)"/>
    <property type="match status" value="1"/>
</dbReference>
<evidence type="ECO:0000256" key="2">
    <source>
        <dbReference type="ARBA" id="ARBA00022573"/>
    </source>
</evidence>
<evidence type="ECO:0000256" key="1">
    <source>
        <dbReference type="ARBA" id="ARBA00004953"/>
    </source>
</evidence>
<dbReference type="InterPro" id="IPR014776">
    <property type="entry name" value="4pyrrole_Mease_sub2"/>
</dbReference>
<keyword evidence="4 7" id="KW-0808">Transferase</keyword>
<dbReference type="InterPro" id="IPR050714">
    <property type="entry name" value="Cobalamin_biosynth_MTase"/>
</dbReference>
<protein>
    <submittedName>
        <fullName evidence="7">Precorrin-6Y C5,15-methyltransferase CbiE</fullName>
        <ecNumber evidence="7">2.1.1.-</ecNumber>
        <ecNumber evidence="7">2.1.1.132</ecNumber>
    </submittedName>
</protein>
<dbReference type="EMBL" id="CP007453">
    <property type="protein sequence ID" value="AHM57607.1"/>
    <property type="molecule type" value="Genomic_DNA"/>
</dbReference>
<organism evidence="7 8">
    <name type="scientific">Peptoclostridium acidaminophilum DSM 3953</name>
    <dbReference type="NCBI Taxonomy" id="1286171"/>
    <lineage>
        <taxon>Bacteria</taxon>
        <taxon>Bacillati</taxon>
        <taxon>Bacillota</taxon>
        <taxon>Clostridia</taxon>
        <taxon>Peptostreptococcales</taxon>
        <taxon>Peptoclostridiaceae</taxon>
        <taxon>Peptoclostridium</taxon>
    </lineage>
</organism>
<dbReference type="EC" id="2.1.1.-" evidence="7"/>
<dbReference type="Gene3D" id="3.30.950.10">
    <property type="entry name" value="Methyltransferase, Cobalt-precorrin-4 Transmethylase, Domain 2"/>
    <property type="match status" value="1"/>
</dbReference>